<dbReference type="AlphaFoldDB" id="A0A6A4NX47"/>
<gene>
    <name evidence="1" type="ORF">Lalb_Chr20g0117021</name>
</gene>
<dbReference type="Proteomes" id="UP000447434">
    <property type="component" value="Chromosome 20"/>
</dbReference>
<accession>A0A6A4NX47</accession>
<sequence length="86" mass="9992">MNCSMHVEGHRTFKLPHCVDGNKLVNLIENMYMYVVAVEWNSNGHVVAAIFEESGKLENYVGEIFSKETFLKAYDWHIYHILGEED</sequence>
<name>A0A6A4NX47_LUPAL</name>
<reference evidence="2" key="1">
    <citation type="journal article" date="2020" name="Nat. Commun.">
        <title>Genome sequence of the cluster root forming white lupin.</title>
        <authorList>
            <person name="Hufnagel B."/>
            <person name="Marques A."/>
            <person name="Soriano A."/>
            <person name="Marques L."/>
            <person name="Divol F."/>
            <person name="Doumas P."/>
            <person name="Sallet E."/>
            <person name="Mancinotti D."/>
            <person name="Carrere S."/>
            <person name="Marande W."/>
            <person name="Arribat S."/>
            <person name="Keller J."/>
            <person name="Huneau C."/>
            <person name="Blein T."/>
            <person name="Aime D."/>
            <person name="Laguerre M."/>
            <person name="Taylor J."/>
            <person name="Schubert V."/>
            <person name="Nelson M."/>
            <person name="Geu-Flores F."/>
            <person name="Crespi M."/>
            <person name="Gallardo-Guerrero K."/>
            <person name="Delaux P.-M."/>
            <person name="Salse J."/>
            <person name="Berges H."/>
            <person name="Guyot R."/>
            <person name="Gouzy J."/>
            <person name="Peret B."/>
        </authorList>
    </citation>
    <scope>NUCLEOTIDE SEQUENCE [LARGE SCALE GENOMIC DNA]</scope>
    <source>
        <strain evidence="2">cv. Amiga</strain>
    </source>
</reference>
<proteinExistence type="predicted"/>
<keyword evidence="2" id="KW-1185">Reference proteome</keyword>
<comment type="caution">
    <text evidence="1">The sequence shown here is derived from an EMBL/GenBank/DDBJ whole genome shotgun (WGS) entry which is preliminary data.</text>
</comment>
<dbReference type="EMBL" id="WOCE01000020">
    <property type="protein sequence ID" value="KAE9591298.1"/>
    <property type="molecule type" value="Genomic_DNA"/>
</dbReference>
<dbReference type="OrthoDB" id="1432732at2759"/>
<evidence type="ECO:0000313" key="2">
    <source>
        <dbReference type="Proteomes" id="UP000447434"/>
    </source>
</evidence>
<evidence type="ECO:0000313" key="1">
    <source>
        <dbReference type="EMBL" id="KAE9591298.1"/>
    </source>
</evidence>
<organism evidence="1 2">
    <name type="scientific">Lupinus albus</name>
    <name type="common">White lupine</name>
    <name type="synonym">Lupinus termis</name>
    <dbReference type="NCBI Taxonomy" id="3870"/>
    <lineage>
        <taxon>Eukaryota</taxon>
        <taxon>Viridiplantae</taxon>
        <taxon>Streptophyta</taxon>
        <taxon>Embryophyta</taxon>
        <taxon>Tracheophyta</taxon>
        <taxon>Spermatophyta</taxon>
        <taxon>Magnoliopsida</taxon>
        <taxon>eudicotyledons</taxon>
        <taxon>Gunneridae</taxon>
        <taxon>Pentapetalae</taxon>
        <taxon>rosids</taxon>
        <taxon>fabids</taxon>
        <taxon>Fabales</taxon>
        <taxon>Fabaceae</taxon>
        <taxon>Papilionoideae</taxon>
        <taxon>50 kb inversion clade</taxon>
        <taxon>genistoids sensu lato</taxon>
        <taxon>core genistoids</taxon>
        <taxon>Genisteae</taxon>
        <taxon>Lupinus</taxon>
    </lineage>
</organism>
<protein>
    <submittedName>
        <fullName evidence="1">Uncharacterized protein</fullName>
    </submittedName>
</protein>